<dbReference type="GO" id="GO:0003677">
    <property type="term" value="F:DNA binding"/>
    <property type="evidence" value="ECO:0007669"/>
    <property type="project" value="InterPro"/>
</dbReference>
<dbReference type="InterPro" id="IPR013762">
    <property type="entry name" value="Integrase-like_cat_sf"/>
</dbReference>
<evidence type="ECO:0000256" key="1">
    <source>
        <dbReference type="ARBA" id="ARBA00023172"/>
    </source>
</evidence>
<sequence length="108" mass="12350">YNLILAWVSKWRGFGPGYLFTTRNHQQISTRHTRRMVARRASQAGLSRRTHPHCLRHTYARNLYDEGVGMVHIQKALGHTTLATTAKYLESIGCSEVVAVTSARTWRI</sequence>
<dbReference type="InterPro" id="IPR002104">
    <property type="entry name" value="Integrase_catalytic"/>
</dbReference>
<dbReference type="Pfam" id="PF00589">
    <property type="entry name" value="Phage_integrase"/>
    <property type="match status" value="1"/>
</dbReference>
<proteinExistence type="predicted"/>
<dbReference type="EMBL" id="LAZR01030846">
    <property type="protein sequence ID" value="KKL55418.1"/>
    <property type="molecule type" value="Genomic_DNA"/>
</dbReference>
<dbReference type="SUPFAM" id="SSF56349">
    <property type="entry name" value="DNA breaking-rejoining enzymes"/>
    <property type="match status" value="1"/>
</dbReference>
<dbReference type="AlphaFoldDB" id="A0A0F9D132"/>
<dbReference type="Gene3D" id="1.10.443.10">
    <property type="entry name" value="Intergrase catalytic core"/>
    <property type="match status" value="1"/>
</dbReference>
<organism evidence="3">
    <name type="scientific">marine sediment metagenome</name>
    <dbReference type="NCBI Taxonomy" id="412755"/>
    <lineage>
        <taxon>unclassified sequences</taxon>
        <taxon>metagenomes</taxon>
        <taxon>ecological metagenomes</taxon>
    </lineage>
</organism>
<feature type="non-terminal residue" evidence="3">
    <location>
        <position position="1"/>
    </location>
</feature>
<dbReference type="GO" id="GO:0015074">
    <property type="term" value="P:DNA integration"/>
    <property type="evidence" value="ECO:0007669"/>
    <property type="project" value="InterPro"/>
</dbReference>
<accession>A0A0F9D132</accession>
<reference evidence="3" key="1">
    <citation type="journal article" date="2015" name="Nature">
        <title>Complex archaea that bridge the gap between prokaryotes and eukaryotes.</title>
        <authorList>
            <person name="Spang A."/>
            <person name="Saw J.H."/>
            <person name="Jorgensen S.L."/>
            <person name="Zaremba-Niedzwiedzka K."/>
            <person name="Martijn J."/>
            <person name="Lind A.E."/>
            <person name="van Eijk R."/>
            <person name="Schleper C."/>
            <person name="Guy L."/>
            <person name="Ettema T.J."/>
        </authorList>
    </citation>
    <scope>NUCLEOTIDE SEQUENCE</scope>
</reference>
<evidence type="ECO:0000313" key="3">
    <source>
        <dbReference type="EMBL" id="KKL55418.1"/>
    </source>
</evidence>
<evidence type="ECO:0000259" key="2">
    <source>
        <dbReference type="PROSITE" id="PS51898"/>
    </source>
</evidence>
<protein>
    <recommendedName>
        <fullName evidence="2">Tyr recombinase domain-containing protein</fullName>
    </recommendedName>
</protein>
<dbReference type="PROSITE" id="PS51898">
    <property type="entry name" value="TYR_RECOMBINASE"/>
    <property type="match status" value="1"/>
</dbReference>
<feature type="domain" description="Tyr recombinase" evidence="2">
    <location>
        <begin position="1"/>
        <end position="102"/>
    </location>
</feature>
<gene>
    <name evidence="3" type="ORF">LCGC14_2255570</name>
</gene>
<name>A0A0F9D132_9ZZZZ</name>
<dbReference type="GO" id="GO:0006310">
    <property type="term" value="P:DNA recombination"/>
    <property type="evidence" value="ECO:0007669"/>
    <property type="project" value="UniProtKB-KW"/>
</dbReference>
<comment type="caution">
    <text evidence="3">The sequence shown here is derived from an EMBL/GenBank/DDBJ whole genome shotgun (WGS) entry which is preliminary data.</text>
</comment>
<dbReference type="CDD" id="cd00397">
    <property type="entry name" value="DNA_BRE_C"/>
    <property type="match status" value="1"/>
</dbReference>
<keyword evidence="1" id="KW-0233">DNA recombination</keyword>
<dbReference type="InterPro" id="IPR011010">
    <property type="entry name" value="DNA_brk_join_enz"/>
</dbReference>